<evidence type="ECO:0000313" key="2">
    <source>
        <dbReference type="EMBL" id="MBO1520710.1"/>
    </source>
</evidence>
<evidence type="ECO:0000259" key="1">
    <source>
        <dbReference type="Pfam" id="PF13817"/>
    </source>
</evidence>
<accession>A0ABS3NK91</accession>
<gene>
    <name evidence="2" type="ORF">J3U76_13935</name>
</gene>
<reference evidence="2 3" key="1">
    <citation type="submission" date="2021-03" db="EMBL/GenBank/DDBJ databases">
        <title>Oceanisphaera sp. nov., isolated from the intestine.</title>
        <authorList>
            <person name="Zhao L.-H."/>
            <person name="Shi L.-F."/>
        </authorList>
    </citation>
    <scope>NUCLEOTIDE SEQUENCE [LARGE SCALE GENOMIC DNA]</scope>
    <source>
        <strain evidence="2 3">DM8</strain>
    </source>
</reference>
<feature type="domain" description="Transposase IS66 C-terminal" evidence="1">
    <location>
        <begin position="36"/>
        <end position="74"/>
    </location>
</feature>
<dbReference type="EMBL" id="JAGDFX010000023">
    <property type="protein sequence ID" value="MBO1520710.1"/>
    <property type="molecule type" value="Genomic_DNA"/>
</dbReference>
<proteinExistence type="predicted"/>
<organism evidence="2 3">
    <name type="scientific">Oceanisphaera pacifica</name>
    <dbReference type="NCBI Taxonomy" id="2818389"/>
    <lineage>
        <taxon>Bacteria</taxon>
        <taxon>Pseudomonadati</taxon>
        <taxon>Pseudomonadota</taxon>
        <taxon>Gammaproteobacteria</taxon>
        <taxon>Aeromonadales</taxon>
        <taxon>Aeromonadaceae</taxon>
        <taxon>Oceanisphaera</taxon>
    </lineage>
</organism>
<dbReference type="Proteomes" id="UP000664882">
    <property type="component" value="Unassembled WGS sequence"/>
</dbReference>
<name>A0ABS3NK91_9GAMM</name>
<keyword evidence="3" id="KW-1185">Reference proteome</keyword>
<dbReference type="InterPro" id="IPR039552">
    <property type="entry name" value="IS66_C"/>
</dbReference>
<sequence>MSSELKEHIRAFAIGRKNWLFADTRKGAEAGAACYSLIETAKANNLDPQTYIKYILDHIAVADTLEKLEALLPWNVKLS</sequence>
<evidence type="ECO:0000313" key="3">
    <source>
        <dbReference type="Proteomes" id="UP000664882"/>
    </source>
</evidence>
<protein>
    <submittedName>
        <fullName evidence="2">Transposase domain-containing protein</fullName>
    </submittedName>
</protein>
<comment type="caution">
    <text evidence="2">The sequence shown here is derived from an EMBL/GenBank/DDBJ whole genome shotgun (WGS) entry which is preliminary data.</text>
</comment>
<dbReference type="Pfam" id="PF13817">
    <property type="entry name" value="DDE_Tnp_IS66_C"/>
    <property type="match status" value="1"/>
</dbReference>